<feature type="compositionally biased region" description="Low complexity" evidence="13">
    <location>
        <begin position="339"/>
        <end position="349"/>
    </location>
</feature>
<proteinExistence type="inferred from homology"/>
<evidence type="ECO:0000256" key="11">
    <source>
        <dbReference type="ARBA" id="ARBA00023134"/>
    </source>
</evidence>
<evidence type="ECO:0000256" key="13">
    <source>
        <dbReference type="SAM" id="MobiDB-lite"/>
    </source>
</evidence>
<evidence type="ECO:0000256" key="7">
    <source>
        <dbReference type="ARBA" id="ARBA00022723"/>
    </source>
</evidence>
<keyword evidence="5" id="KW-0963">Cytoplasm</keyword>
<feature type="compositionally biased region" description="Acidic residues" evidence="13">
    <location>
        <begin position="80"/>
        <end position="89"/>
    </location>
</feature>
<comment type="subcellular location">
    <subcellularLocation>
        <location evidence="1">Cytoplasm</location>
    </subcellularLocation>
</comment>
<dbReference type="CDD" id="cd01887">
    <property type="entry name" value="IF2_eIF5B"/>
    <property type="match status" value="1"/>
</dbReference>
<evidence type="ECO:0000256" key="1">
    <source>
        <dbReference type="ARBA" id="ARBA00004496"/>
    </source>
</evidence>
<dbReference type="EC" id="3.6.5.3" evidence="3"/>
<evidence type="ECO:0000256" key="8">
    <source>
        <dbReference type="ARBA" id="ARBA00022741"/>
    </source>
</evidence>
<dbReference type="Pfam" id="PF00009">
    <property type="entry name" value="GTP_EFTU"/>
    <property type="match status" value="1"/>
</dbReference>
<evidence type="ECO:0000259" key="14">
    <source>
        <dbReference type="PROSITE" id="PS51722"/>
    </source>
</evidence>
<comment type="caution">
    <text evidence="15">The sequence shown here is derived from an EMBL/GenBank/DDBJ whole genome shotgun (WGS) entry which is preliminary data.</text>
</comment>
<dbReference type="Pfam" id="PF14578">
    <property type="entry name" value="GTP_EFTU_D4"/>
    <property type="match status" value="1"/>
</dbReference>
<evidence type="ECO:0000256" key="5">
    <source>
        <dbReference type="ARBA" id="ARBA00022490"/>
    </source>
</evidence>
<keyword evidence="16" id="KW-1185">Reference proteome</keyword>
<dbReference type="Gene3D" id="2.40.30.10">
    <property type="entry name" value="Translation factors"/>
    <property type="match status" value="2"/>
</dbReference>
<evidence type="ECO:0000256" key="10">
    <source>
        <dbReference type="ARBA" id="ARBA00022917"/>
    </source>
</evidence>
<feature type="compositionally biased region" description="Basic residues" evidence="13">
    <location>
        <begin position="185"/>
        <end position="194"/>
    </location>
</feature>
<feature type="compositionally biased region" description="Basic residues" evidence="13">
    <location>
        <begin position="65"/>
        <end position="74"/>
    </location>
</feature>
<feature type="region of interest" description="Disordered" evidence="13">
    <location>
        <begin position="523"/>
        <end position="726"/>
    </location>
</feature>
<dbReference type="InterPro" id="IPR000795">
    <property type="entry name" value="T_Tr_GTP-bd_dom"/>
</dbReference>
<evidence type="ECO:0000256" key="3">
    <source>
        <dbReference type="ARBA" id="ARBA00011986"/>
    </source>
</evidence>
<feature type="compositionally biased region" description="Acidic residues" evidence="13">
    <location>
        <begin position="119"/>
        <end position="138"/>
    </location>
</feature>
<dbReference type="CDD" id="cd16266">
    <property type="entry name" value="IF2_aeIF5B_IV"/>
    <property type="match status" value="1"/>
</dbReference>
<dbReference type="Proteomes" id="UP001642260">
    <property type="component" value="Unassembled WGS sequence"/>
</dbReference>
<feature type="compositionally biased region" description="Basic and acidic residues" evidence="13">
    <location>
        <begin position="50"/>
        <end position="61"/>
    </location>
</feature>
<accession>A0ABC8IS20</accession>
<dbReference type="InterPro" id="IPR015760">
    <property type="entry name" value="TIF_IF2"/>
</dbReference>
<organism evidence="15 16">
    <name type="scientific">Eruca vesicaria subsp. sativa</name>
    <name type="common">Garden rocket</name>
    <name type="synonym">Eruca sativa</name>
    <dbReference type="NCBI Taxonomy" id="29727"/>
    <lineage>
        <taxon>Eukaryota</taxon>
        <taxon>Viridiplantae</taxon>
        <taxon>Streptophyta</taxon>
        <taxon>Embryophyta</taxon>
        <taxon>Tracheophyta</taxon>
        <taxon>Spermatophyta</taxon>
        <taxon>Magnoliopsida</taxon>
        <taxon>eudicotyledons</taxon>
        <taxon>Gunneridae</taxon>
        <taxon>Pentapetalae</taxon>
        <taxon>rosids</taxon>
        <taxon>malvids</taxon>
        <taxon>Brassicales</taxon>
        <taxon>Brassicaceae</taxon>
        <taxon>Brassiceae</taxon>
        <taxon>Eruca</taxon>
    </lineage>
</organism>
<feature type="compositionally biased region" description="Basic residues" evidence="13">
    <location>
        <begin position="269"/>
        <end position="278"/>
    </location>
</feature>
<dbReference type="Gene3D" id="3.40.50.300">
    <property type="entry name" value="P-loop containing nucleotide triphosphate hydrolases"/>
    <property type="match status" value="1"/>
</dbReference>
<feature type="compositionally biased region" description="Acidic residues" evidence="13">
    <location>
        <begin position="247"/>
        <end position="262"/>
    </location>
</feature>
<feature type="compositionally biased region" description="Basic and acidic residues" evidence="13">
    <location>
        <begin position="293"/>
        <end position="314"/>
    </location>
</feature>
<dbReference type="GO" id="GO:0046872">
    <property type="term" value="F:metal ion binding"/>
    <property type="evidence" value="ECO:0007669"/>
    <property type="project" value="UniProtKB-KW"/>
</dbReference>
<evidence type="ECO:0000313" key="15">
    <source>
        <dbReference type="EMBL" id="CAH8294827.1"/>
    </source>
</evidence>
<dbReference type="FunFam" id="3.40.50.10050:FF:000002">
    <property type="entry name" value="Eukaryotic translation initiation factor 5B"/>
    <property type="match status" value="1"/>
</dbReference>
<feature type="compositionally biased region" description="Low complexity" evidence="13">
    <location>
        <begin position="195"/>
        <end position="204"/>
    </location>
</feature>
<dbReference type="FunFam" id="2.40.30.10:FF:000026">
    <property type="entry name" value="Eukaryotic translation initiation factor 5B"/>
    <property type="match status" value="1"/>
</dbReference>
<feature type="compositionally biased region" description="Polar residues" evidence="13">
    <location>
        <begin position="676"/>
        <end position="686"/>
    </location>
</feature>
<evidence type="ECO:0000256" key="9">
    <source>
        <dbReference type="ARBA" id="ARBA00022801"/>
    </source>
</evidence>
<dbReference type="SUPFAM" id="SSF50447">
    <property type="entry name" value="Translation proteins"/>
    <property type="match status" value="1"/>
</dbReference>
<evidence type="ECO:0000256" key="4">
    <source>
        <dbReference type="ARBA" id="ARBA00013824"/>
    </source>
</evidence>
<feature type="compositionally biased region" description="Basic and acidic residues" evidence="13">
    <location>
        <begin position="624"/>
        <end position="639"/>
    </location>
</feature>
<feature type="compositionally biased region" description="Basic and acidic residues" evidence="13">
    <location>
        <begin position="420"/>
        <end position="503"/>
    </location>
</feature>
<dbReference type="SUPFAM" id="SSF52540">
    <property type="entry name" value="P-loop containing nucleoside triphosphate hydrolases"/>
    <property type="match status" value="1"/>
</dbReference>
<dbReference type="FunFam" id="2.40.30.10:FF:000013">
    <property type="entry name" value="eukaryotic translation initiation factor 5B"/>
    <property type="match status" value="1"/>
</dbReference>
<evidence type="ECO:0000256" key="12">
    <source>
        <dbReference type="ARBA" id="ARBA00032478"/>
    </source>
</evidence>
<dbReference type="GO" id="GO:0005737">
    <property type="term" value="C:cytoplasm"/>
    <property type="evidence" value="ECO:0007669"/>
    <property type="project" value="UniProtKB-SubCell"/>
</dbReference>
<dbReference type="SUPFAM" id="SSF52156">
    <property type="entry name" value="Initiation factor IF2/eIF5b, domain 3"/>
    <property type="match status" value="1"/>
</dbReference>
<dbReference type="PROSITE" id="PS51722">
    <property type="entry name" value="G_TR_2"/>
    <property type="match status" value="1"/>
</dbReference>
<dbReference type="PANTHER" id="PTHR43381:SF4">
    <property type="entry name" value="EUKARYOTIC TRANSLATION INITIATION FACTOR 5B"/>
    <property type="match status" value="1"/>
</dbReference>
<keyword evidence="8" id="KW-0547">Nucleotide-binding</keyword>
<dbReference type="GO" id="GO:0005525">
    <property type="term" value="F:GTP binding"/>
    <property type="evidence" value="ECO:0007669"/>
    <property type="project" value="UniProtKB-KW"/>
</dbReference>
<keyword evidence="9" id="KW-0378">Hydrolase</keyword>
<comment type="similarity">
    <text evidence="2">Belongs to the TRAFAC class translation factor GTPase superfamily. Classic translation factor GTPase family. IF-2 subfamily.</text>
</comment>
<feature type="compositionally biased region" description="Basic and acidic residues" evidence="13">
    <location>
        <begin position="587"/>
        <end position="604"/>
    </location>
</feature>
<feature type="compositionally biased region" description="Acidic residues" evidence="13">
    <location>
        <begin position="205"/>
        <end position="221"/>
    </location>
</feature>
<dbReference type="CDD" id="cd03703">
    <property type="entry name" value="aeIF5B_II"/>
    <property type="match status" value="1"/>
</dbReference>
<feature type="domain" description="Tr-type G" evidence="14">
    <location>
        <begin position="727"/>
        <end position="943"/>
    </location>
</feature>
<dbReference type="PANTHER" id="PTHR43381">
    <property type="entry name" value="TRANSLATION INITIATION FACTOR IF-2-RELATED"/>
    <property type="match status" value="1"/>
</dbReference>
<evidence type="ECO:0000313" key="16">
    <source>
        <dbReference type="Proteomes" id="UP001642260"/>
    </source>
</evidence>
<dbReference type="InterPro" id="IPR027417">
    <property type="entry name" value="P-loop_NTPase"/>
</dbReference>
<evidence type="ECO:0000256" key="2">
    <source>
        <dbReference type="ARBA" id="ARBA00007733"/>
    </source>
</evidence>
<feature type="compositionally biased region" description="Acidic residues" evidence="13">
    <location>
        <begin position="613"/>
        <end position="623"/>
    </location>
</feature>
<dbReference type="GO" id="GO:0016787">
    <property type="term" value="F:hydrolase activity"/>
    <property type="evidence" value="ECO:0007669"/>
    <property type="project" value="UniProtKB-KW"/>
</dbReference>
<dbReference type="FunFam" id="3.40.50.300:FF:000112">
    <property type="entry name" value="Eukaryotic translation initiation factor 5B"/>
    <property type="match status" value="1"/>
</dbReference>
<gene>
    <name evidence="15" type="ORF">ERUC_LOCUS1799</name>
</gene>
<name>A0ABC8IS20_ERUVS</name>
<dbReference type="InterPro" id="IPR009000">
    <property type="entry name" value="Transl_B-barrel_sf"/>
</dbReference>
<keyword evidence="7" id="KW-0479">Metal-binding</keyword>
<dbReference type="Gene3D" id="3.40.50.10050">
    <property type="entry name" value="Translation initiation factor IF- 2, domain 3"/>
    <property type="match status" value="1"/>
</dbReference>
<dbReference type="InterPro" id="IPR029459">
    <property type="entry name" value="EFTU-type"/>
</dbReference>
<dbReference type="InterPro" id="IPR036925">
    <property type="entry name" value="TIF_IF2_dom3_sf"/>
</dbReference>
<dbReference type="Pfam" id="PF11987">
    <property type="entry name" value="IF-2"/>
    <property type="match status" value="1"/>
</dbReference>
<dbReference type="InterPro" id="IPR005225">
    <property type="entry name" value="Small_GTP-bd"/>
</dbReference>
<keyword evidence="11" id="KW-0342">GTP-binding</keyword>
<feature type="compositionally biased region" description="Basic residues" evidence="13">
    <location>
        <begin position="227"/>
        <end position="236"/>
    </location>
</feature>
<keyword evidence="6" id="KW-0396">Initiation factor</keyword>
<dbReference type="GO" id="GO:0003743">
    <property type="term" value="F:translation initiation factor activity"/>
    <property type="evidence" value="ECO:0007669"/>
    <property type="project" value="UniProtKB-KW"/>
</dbReference>
<evidence type="ECO:0000256" key="6">
    <source>
        <dbReference type="ARBA" id="ARBA00022540"/>
    </source>
</evidence>
<feature type="compositionally biased region" description="Low complexity" evidence="13">
    <location>
        <begin position="395"/>
        <end position="404"/>
    </location>
</feature>
<feature type="compositionally biased region" description="Acidic residues" evidence="13">
    <location>
        <begin position="164"/>
        <end position="179"/>
    </location>
</feature>
<protein>
    <recommendedName>
        <fullName evidence="4">Eukaryotic translation initiation factor 5B</fullName>
        <ecNumber evidence="3">3.6.5.3</ecNumber>
    </recommendedName>
    <alternativeName>
        <fullName evidence="12">Translation initiation factor IF-2</fullName>
    </alternativeName>
</protein>
<sequence>MGRKKPSARGGDDEPTASSLVGAGGGGKSKKKGVQIDDDEYSIGTEVSEETSRGEEEKEKVVITGKKKKGKKGDKKQQDDDFAVEEEDAVVVVPEIAFEGKKKKSKSKKSGGSVSFALLDDDEGEKDDEDDEKVEDEPVVSVAAGKKGKKGGGNSFAASAFDALGDDDEVEEKDEEEESPITFSGKKKSSKSSKKSGNSFAAALLDDEEEEANTVEEEESSEIMFTGKKKSSKSSKKSGNSFAAALLDDDEEESKAVEEEERSEIMFTGKKKSSKKKGSSVLASLGDDESEIAEEKSKDKASDAKSAEVVETSKSKKKKKNNKSGRTVQEEDDLDKLLAELGEAPAAGKPAEEEKVQAQPQAVAPVDNEKEGEEETAAAKKRKKKKEKEKEKKAAAAAGTSTVEAAKDEKQEESVPETLQGKKKDAKGKAAEKKIPKHVREMQEALARRQEAEERKKKEEEEKLRKEEEERLRQEELERQAEEAKRKKKEKEKEKLLKKKLEGKLLTAKQKAEALKREAFKNQLLASGGGLPLADEGEPATKRPVYANKKKSARPKGNDSASAQVEEEVKENHADEPDTLAEVASADAEKVDLVESADADEKSGTTDVAAENGAEEDDEDDEWDAKSWGDDVDLKFKGDFDDEEDKAQPVVKKEIKDAVSKTQDSGPEAEKPTAKPTGTDNRTAPATKTLPGVEDAARTKRATKAKDASKKGKGLASSEPKEGEENLRSPICCIMGHVDTGKTKLLDCIRGTNVQEGEAGGITQQIGATYFPAENIRERTRELKADAKLKVPGLLVIDTPGHESFTNLRSRGSSLCDLAILVVDIMHGLEPQTIESLNLLRMRDTEFIVALNKVDRLYGWKTCKNAPIVKAMKQQTKDVVNEFNMRLTGIITQFKEQGLNTELYYKNKEMGETFSIVPTSAITGEGIPDLLLLLVNWAQKTMVEKLTYVDDVQCTVLEVKVIEGHGTTIDVVLVNGVLHEGDQIVVCGLQGPIVTTIRALLTPHPMKELRVKGTYVHHKEIKAAQGIKITAQGLEHAIAGTALHVIGPDDDIEAIKDQAMEDMESVLSRIDKSGEGVYVQASTLGSLEALLEFLKSPAVKIPVSGIGIGPVHKKDIMKAGVMLERKKEYATILAFDVKVTTDARELADEMGVKIFCADIIYHLFDQFKAYIESIKEEKKKESADEAVFPCVLQILPNCVFNKRDPIVLGVDVVEGILKIGTPICVPSREFIDIGRIASIENNHKPVDYAKKGTQVAIKIIASNPEEQKMFGRHFDMEDELVSHISRRSIDILKTNYRDELSMDEWKLVVKLKNIFKIQ</sequence>
<dbReference type="PRINTS" id="PR00315">
    <property type="entry name" value="ELONGATNFCT"/>
</dbReference>
<dbReference type="NCBIfam" id="TIGR00231">
    <property type="entry name" value="small_GTP"/>
    <property type="match status" value="1"/>
</dbReference>
<dbReference type="InterPro" id="IPR023115">
    <property type="entry name" value="TIF_IF2_dom3"/>
</dbReference>
<dbReference type="NCBIfam" id="NF003078">
    <property type="entry name" value="PRK04004.1"/>
    <property type="match status" value="1"/>
</dbReference>
<feature type="region of interest" description="Disordered" evidence="13">
    <location>
        <begin position="1"/>
        <end position="506"/>
    </location>
</feature>
<dbReference type="EMBL" id="CAKOAT010049377">
    <property type="protein sequence ID" value="CAH8294827.1"/>
    <property type="molecule type" value="Genomic_DNA"/>
</dbReference>
<reference evidence="15 16" key="1">
    <citation type="submission" date="2022-03" db="EMBL/GenBank/DDBJ databases">
        <authorList>
            <person name="Macdonald S."/>
            <person name="Ahmed S."/>
            <person name="Newling K."/>
        </authorList>
    </citation>
    <scope>NUCLEOTIDE SEQUENCE [LARGE SCALE GENOMIC DNA]</scope>
</reference>
<keyword evidence="10" id="KW-0648">Protein biosynthesis</keyword>